<proteinExistence type="predicted"/>
<sequence length="193" mass="21793">MLKTAMQGRSDTVSLDVLTIAELQTRSHESSNLRTDRLQQDDAPQSTKRYLILAYKAEFDQILYPLPLCPEHSPSPEFFRSIIKRIQAEKQATVQEATKVSGARDAKAVQSEEDQRLERILARPREPLRDREMPQDPGAEPVCTASQLEAVQRRAEAAEAALQEERSTHKRMLRHKNRELAEAQGAEAGAVHL</sequence>
<dbReference type="Proteomes" id="UP001497392">
    <property type="component" value="Unassembled WGS sequence"/>
</dbReference>
<name>A0ABP1G3V3_9CHLO</name>
<evidence type="ECO:0000256" key="1">
    <source>
        <dbReference type="SAM" id="MobiDB-lite"/>
    </source>
</evidence>
<dbReference type="EMBL" id="CAXHTA020000012">
    <property type="protein sequence ID" value="CAL5225262.1"/>
    <property type="molecule type" value="Genomic_DNA"/>
</dbReference>
<reference evidence="2 3" key="1">
    <citation type="submission" date="2024-06" db="EMBL/GenBank/DDBJ databases">
        <authorList>
            <person name="Kraege A."/>
            <person name="Thomma B."/>
        </authorList>
    </citation>
    <scope>NUCLEOTIDE SEQUENCE [LARGE SCALE GENOMIC DNA]</scope>
</reference>
<accession>A0ABP1G3V3</accession>
<feature type="compositionally biased region" description="Low complexity" evidence="1">
    <location>
        <begin position="182"/>
        <end position="193"/>
    </location>
</feature>
<protein>
    <submittedName>
        <fullName evidence="2">G8055 protein</fullName>
    </submittedName>
</protein>
<feature type="compositionally biased region" description="Basic and acidic residues" evidence="1">
    <location>
        <begin position="154"/>
        <end position="167"/>
    </location>
</feature>
<keyword evidence="3" id="KW-1185">Reference proteome</keyword>
<organism evidence="2 3">
    <name type="scientific">Coccomyxa viridis</name>
    <dbReference type="NCBI Taxonomy" id="1274662"/>
    <lineage>
        <taxon>Eukaryota</taxon>
        <taxon>Viridiplantae</taxon>
        <taxon>Chlorophyta</taxon>
        <taxon>core chlorophytes</taxon>
        <taxon>Trebouxiophyceae</taxon>
        <taxon>Trebouxiophyceae incertae sedis</taxon>
        <taxon>Coccomyxaceae</taxon>
        <taxon>Coccomyxa</taxon>
    </lineage>
</organism>
<evidence type="ECO:0000313" key="2">
    <source>
        <dbReference type="EMBL" id="CAL5225262.1"/>
    </source>
</evidence>
<evidence type="ECO:0000313" key="3">
    <source>
        <dbReference type="Proteomes" id="UP001497392"/>
    </source>
</evidence>
<gene>
    <name evidence="2" type="primary">g8055</name>
    <name evidence="2" type="ORF">VP750_LOCUS6921</name>
</gene>
<comment type="caution">
    <text evidence="2">The sequence shown here is derived from an EMBL/GenBank/DDBJ whole genome shotgun (WGS) entry which is preliminary data.</text>
</comment>
<feature type="region of interest" description="Disordered" evidence="1">
    <location>
        <begin position="154"/>
        <end position="193"/>
    </location>
</feature>
<feature type="compositionally biased region" description="Basic residues" evidence="1">
    <location>
        <begin position="168"/>
        <end position="177"/>
    </location>
</feature>